<dbReference type="Gene3D" id="3.30.300.30">
    <property type="match status" value="1"/>
</dbReference>
<dbReference type="PROSITE" id="PS00455">
    <property type="entry name" value="AMP_BINDING"/>
    <property type="match status" value="1"/>
</dbReference>
<feature type="domain" description="AMP-dependent synthetase/ligase" evidence="4">
    <location>
        <begin position="50"/>
        <end position="421"/>
    </location>
</feature>
<gene>
    <name evidence="6" type="ORF">IAG44_08060</name>
</gene>
<sequence length="560" mass="60669">MNGPLGDGSSRDAFGGAGSSGDGSPGGALSYAHGTGAVPLIGHTIGADLDRAVARWGGREVLVDVPSGRRWTYAEFAADVEELACALLASGVARGDRVGIWAVNTPEWVLVQYATARIGAVMVNINPAYRTHEVAYVLDQAGVSLLFASTGHKSSDYRAMVGQVRGRCPELREAVYFGDPGWDAFLARGGGVPRGELLAREAELSCDDPINIQYTSGTTGFPKGATLSHHNILNNGYFVGESIAYDERDRICVPVPFYHCFGMVMGNLAATSHGACVVIPAPSFDPGATLRAVEQERCTSLYGVPTMFIAELNLPDFAAYDLTSLRTGIMAGSPCPVEVMKRVVAEMHMAEVSICYGMTETSPVSLQTRRDDDLEHRTRTVGRVLPHIEVKIVDPATGVTQLRGRAGELCTRGYSVMLGYWNEPEKTAESVDAGRWMHTGDLAVMRDDGYVEIVGRIKDMIIRGGENIYPREIEEFLYGHPRIRDVQVVGAAHETYGEEVLACVIPHDPGDPPTLEEIRAFCAGRLAHYKIPTRVQVLESFPMTVSGKVRKIELREMYGG</sequence>
<dbReference type="KEGG" id="sroi:IAG44_08060"/>
<dbReference type="CDD" id="cd05917">
    <property type="entry name" value="FACL_like_2"/>
    <property type="match status" value="1"/>
</dbReference>
<protein>
    <submittedName>
        <fullName evidence="6">AMP-binding protein</fullName>
    </submittedName>
</protein>
<dbReference type="GO" id="GO:0031956">
    <property type="term" value="F:medium-chain fatty acid-CoA ligase activity"/>
    <property type="evidence" value="ECO:0007669"/>
    <property type="project" value="TreeGrafter"/>
</dbReference>
<evidence type="ECO:0000313" key="7">
    <source>
        <dbReference type="Proteomes" id="UP000516052"/>
    </source>
</evidence>
<evidence type="ECO:0000256" key="2">
    <source>
        <dbReference type="ARBA" id="ARBA00022598"/>
    </source>
</evidence>
<dbReference type="Gene3D" id="3.40.50.12780">
    <property type="entry name" value="N-terminal domain of ligase-like"/>
    <property type="match status" value="1"/>
</dbReference>
<dbReference type="Pfam" id="PF00501">
    <property type="entry name" value="AMP-binding"/>
    <property type="match status" value="1"/>
</dbReference>
<evidence type="ECO:0000256" key="3">
    <source>
        <dbReference type="SAM" id="MobiDB-lite"/>
    </source>
</evidence>
<dbReference type="PANTHER" id="PTHR43201:SF5">
    <property type="entry name" value="MEDIUM-CHAIN ACYL-COA LIGASE ACSF2, MITOCHONDRIAL"/>
    <property type="match status" value="1"/>
</dbReference>
<evidence type="ECO:0000256" key="1">
    <source>
        <dbReference type="ARBA" id="ARBA00006432"/>
    </source>
</evidence>
<name>A0A7H0I9D1_9ACTN</name>
<evidence type="ECO:0000259" key="4">
    <source>
        <dbReference type="Pfam" id="PF00501"/>
    </source>
</evidence>
<dbReference type="EMBL" id="CP060828">
    <property type="protein sequence ID" value="QNP69397.1"/>
    <property type="molecule type" value="Genomic_DNA"/>
</dbReference>
<reference evidence="6 7" key="1">
    <citation type="submission" date="2020-08" db="EMBL/GenBank/DDBJ databases">
        <title>A novel species.</title>
        <authorList>
            <person name="Gao J."/>
        </authorList>
    </citation>
    <scope>NUCLEOTIDE SEQUENCE [LARGE SCALE GENOMIC DNA]</scope>
    <source>
        <strain evidence="6 7">CRXT-G-22</strain>
    </source>
</reference>
<dbReference type="GO" id="GO:0006631">
    <property type="term" value="P:fatty acid metabolic process"/>
    <property type="evidence" value="ECO:0007669"/>
    <property type="project" value="TreeGrafter"/>
</dbReference>
<feature type="domain" description="AMP-binding enzyme C-terminal" evidence="5">
    <location>
        <begin position="472"/>
        <end position="548"/>
    </location>
</feature>
<evidence type="ECO:0000313" key="6">
    <source>
        <dbReference type="EMBL" id="QNP69397.1"/>
    </source>
</evidence>
<dbReference type="AlphaFoldDB" id="A0A7H0I9D1"/>
<dbReference type="InterPro" id="IPR045851">
    <property type="entry name" value="AMP-bd_C_sf"/>
</dbReference>
<dbReference type="SUPFAM" id="SSF56801">
    <property type="entry name" value="Acetyl-CoA synthetase-like"/>
    <property type="match status" value="1"/>
</dbReference>
<dbReference type="InterPro" id="IPR020845">
    <property type="entry name" value="AMP-binding_CS"/>
</dbReference>
<dbReference type="FunFam" id="3.40.50.12780:FF:000003">
    <property type="entry name" value="Long-chain-fatty-acid--CoA ligase FadD"/>
    <property type="match status" value="1"/>
</dbReference>
<organism evidence="6 7">
    <name type="scientific">Streptomyces roseirectus</name>
    <dbReference type="NCBI Taxonomy" id="2768066"/>
    <lineage>
        <taxon>Bacteria</taxon>
        <taxon>Bacillati</taxon>
        <taxon>Actinomycetota</taxon>
        <taxon>Actinomycetes</taxon>
        <taxon>Kitasatosporales</taxon>
        <taxon>Streptomycetaceae</taxon>
        <taxon>Streptomyces</taxon>
    </lineage>
</organism>
<keyword evidence="7" id="KW-1185">Reference proteome</keyword>
<feature type="region of interest" description="Disordered" evidence="3">
    <location>
        <begin position="1"/>
        <end position="21"/>
    </location>
</feature>
<evidence type="ECO:0000259" key="5">
    <source>
        <dbReference type="Pfam" id="PF13193"/>
    </source>
</evidence>
<dbReference type="Proteomes" id="UP000516052">
    <property type="component" value="Chromosome"/>
</dbReference>
<dbReference type="InterPro" id="IPR000873">
    <property type="entry name" value="AMP-dep_synth/lig_dom"/>
</dbReference>
<dbReference type="InterPro" id="IPR042099">
    <property type="entry name" value="ANL_N_sf"/>
</dbReference>
<keyword evidence="2" id="KW-0436">Ligase</keyword>
<proteinExistence type="inferred from homology"/>
<dbReference type="Pfam" id="PF13193">
    <property type="entry name" value="AMP-binding_C"/>
    <property type="match status" value="1"/>
</dbReference>
<dbReference type="PANTHER" id="PTHR43201">
    <property type="entry name" value="ACYL-COA SYNTHETASE"/>
    <property type="match status" value="1"/>
</dbReference>
<dbReference type="FunFam" id="3.30.300.30:FF:000008">
    <property type="entry name" value="2,3-dihydroxybenzoate-AMP ligase"/>
    <property type="match status" value="1"/>
</dbReference>
<comment type="similarity">
    <text evidence="1">Belongs to the ATP-dependent AMP-binding enzyme family.</text>
</comment>
<accession>A0A7H0I9D1</accession>
<dbReference type="InterPro" id="IPR025110">
    <property type="entry name" value="AMP-bd_C"/>
</dbReference>